<evidence type="ECO:0000256" key="4">
    <source>
        <dbReference type="ARBA" id="ARBA00022475"/>
    </source>
</evidence>
<feature type="transmembrane region" description="Helical" evidence="8">
    <location>
        <begin position="321"/>
        <end position="342"/>
    </location>
</feature>
<feature type="transmembrane region" description="Helical" evidence="8">
    <location>
        <begin position="109"/>
        <end position="128"/>
    </location>
</feature>
<dbReference type="Pfam" id="PF01032">
    <property type="entry name" value="FecCD"/>
    <property type="match status" value="1"/>
</dbReference>
<evidence type="ECO:0000256" key="6">
    <source>
        <dbReference type="ARBA" id="ARBA00022989"/>
    </source>
</evidence>
<sequence>MSGRWVVVRAGHGVSFRLDRRVPFVLLALAGLTCAGLVLSIGVGEYNISPLDVVRAILGMQTGDPQHPFVVNTLRLPRALVALMVGFALGVAGAIMQGITRNPLASPELTGVVAGASLAAVTLIVLVPSASISLLPPAALVGAAVVAAGVYVLAWKGGDSPIRLVLVGVGLTSVLGALTTLMVTFGDINQVSQALVWLTGSVHGRSWEEVRAMLPWLLLLLPAAQLMATRIDLLALGEEVARGLGSRVGLDRAILIALAAALTAASVAVAGAVGFVGLMAPHIARRLVGNGHQGLLPAAGLAGGLVMVLADLVGKTVFAPIEIPVGVVTAAVGSPFLLYLLYRTARYGGKL</sequence>
<dbReference type="STRING" id="525904.Tter_2014"/>
<dbReference type="PANTHER" id="PTHR30472:SF24">
    <property type="entry name" value="FERRIC ENTEROBACTIN TRANSPORT SYSTEM PERMEASE PROTEIN FEPG"/>
    <property type="match status" value="1"/>
</dbReference>
<evidence type="ECO:0000256" key="7">
    <source>
        <dbReference type="ARBA" id="ARBA00023136"/>
    </source>
</evidence>
<dbReference type="CDD" id="cd06550">
    <property type="entry name" value="TM_ABC_iron-siderophores_like"/>
    <property type="match status" value="1"/>
</dbReference>
<accession>D1CGP7</accession>
<comment type="similarity">
    <text evidence="2">Belongs to the binding-protein-dependent transport system permease family. FecCD subfamily.</text>
</comment>
<dbReference type="FunFam" id="1.10.3470.10:FF:000001">
    <property type="entry name" value="Vitamin B12 ABC transporter permease BtuC"/>
    <property type="match status" value="1"/>
</dbReference>
<keyword evidence="3" id="KW-0813">Transport</keyword>
<feature type="transmembrane region" description="Helical" evidence="8">
    <location>
        <begin position="254"/>
        <end position="283"/>
    </location>
</feature>
<gene>
    <name evidence="9" type="ordered locus">Tter_2014</name>
</gene>
<evidence type="ECO:0000313" key="9">
    <source>
        <dbReference type="EMBL" id="ACZ42918.1"/>
    </source>
</evidence>
<dbReference type="HOGENOM" id="CLU_013016_1_1_0"/>
<comment type="subcellular location">
    <subcellularLocation>
        <location evidence="1">Cell membrane</location>
        <topology evidence="1">Multi-pass membrane protein</topology>
    </subcellularLocation>
</comment>
<protein>
    <submittedName>
        <fullName evidence="9">Transport system permease protein</fullName>
    </submittedName>
</protein>
<evidence type="ECO:0000256" key="5">
    <source>
        <dbReference type="ARBA" id="ARBA00022692"/>
    </source>
</evidence>
<dbReference type="InterPro" id="IPR000522">
    <property type="entry name" value="ABC_transptr_permease_BtuC"/>
</dbReference>
<dbReference type="EMBL" id="CP001826">
    <property type="protein sequence ID" value="ACZ42918.1"/>
    <property type="molecule type" value="Genomic_DNA"/>
</dbReference>
<name>D1CGP7_THET1</name>
<keyword evidence="6 8" id="KW-1133">Transmembrane helix</keyword>
<organism evidence="9 10">
    <name type="scientific">Thermobaculum terrenum (strain ATCC BAA-798 / CCMEE 7001 / YNP1)</name>
    <dbReference type="NCBI Taxonomy" id="525904"/>
    <lineage>
        <taxon>Bacteria</taxon>
        <taxon>Bacillati</taxon>
        <taxon>Chloroflexota</taxon>
        <taxon>Chloroflexia</taxon>
        <taxon>Candidatus Thermobaculales</taxon>
        <taxon>Candidatus Thermobaculaceae</taxon>
        <taxon>Thermobaculum</taxon>
    </lineage>
</organism>
<evidence type="ECO:0000256" key="2">
    <source>
        <dbReference type="ARBA" id="ARBA00007935"/>
    </source>
</evidence>
<dbReference type="Gene3D" id="1.10.3470.10">
    <property type="entry name" value="ABC transporter involved in vitamin B12 uptake, BtuC"/>
    <property type="match status" value="1"/>
</dbReference>
<dbReference type="eggNOG" id="COG0609">
    <property type="taxonomic scope" value="Bacteria"/>
</dbReference>
<dbReference type="GO" id="GO:0022857">
    <property type="term" value="F:transmembrane transporter activity"/>
    <property type="evidence" value="ECO:0007669"/>
    <property type="project" value="InterPro"/>
</dbReference>
<dbReference type="GO" id="GO:0005886">
    <property type="term" value="C:plasma membrane"/>
    <property type="evidence" value="ECO:0007669"/>
    <property type="project" value="UniProtKB-SubCell"/>
</dbReference>
<reference evidence="10" key="1">
    <citation type="journal article" date="2010" name="Stand. Genomic Sci.">
        <title>Complete genome sequence of 'Thermobaculum terrenum' type strain (YNP1).</title>
        <authorList>
            <person name="Kiss H."/>
            <person name="Cleland D."/>
            <person name="Lapidus A."/>
            <person name="Lucas S."/>
            <person name="Glavina Del Rio T."/>
            <person name="Nolan M."/>
            <person name="Tice H."/>
            <person name="Han C."/>
            <person name="Goodwin L."/>
            <person name="Pitluck S."/>
            <person name="Liolios K."/>
            <person name="Ivanova N."/>
            <person name="Mavromatis K."/>
            <person name="Ovchinnikova G."/>
            <person name="Pati A."/>
            <person name="Chen A."/>
            <person name="Palaniappan K."/>
            <person name="Land M."/>
            <person name="Hauser L."/>
            <person name="Chang Y."/>
            <person name="Jeffries C."/>
            <person name="Lu M."/>
            <person name="Brettin T."/>
            <person name="Detter J."/>
            <person name="Goker M."/>
            <person name="Tindall B."/>
            <person name="Beck B."/>
            <person name="McDermott T."/>
            <person name="Woyke T."/>
            <person name="Bristow J."/>
            <person name="Eisen J."/>
            <person name="Markowitz V."/>
            <person name="Hugenholtz P."/>
            <person name="Kyrpides N."/>
            <person name="Klenk H."/>
            <person name="Cheng J."/>
        </authorList>
    </citation>
    <scope>NUCLEOTIDE SEQUENCE [LARGE SCALE GENOMIC DNA]</scope>
    <source>
        <strain evidence="10">ATCC BAA-798 / YNP1</strain>
    </source>
</reference>
<feature type="transmembrane region" description="Helical" evidence="8">
    <location>
        <begin position="165"/>
        <end position="185"/>
    </location>
</feature>
<feature type="transmembrane region" description="Helical" evidence="8">
    <location>
        <begin position="295"/>
        <end position="314"/>
    </location>
</feature>
<dbReference type="RefSeq" id="WP_012875949.1">
    <property type="nucleotide sequence ID" value="NC_013526.1"/>
</dbReference>
<feature type="transmembrane region" description="Helical" evidence="8">
    <location>
        <begin position="79"/>
        <end position="97"/>
    </location>
</feature>
<evidence type="ECO:0000256" key="3">
    <source>
        <dbReference type="ARBA" id="ARBA00022448"/>
    </source>
</evidence>
<dbReference type="GO" id="GO:0033214">
    <property type="term" value="P:siderophore-iron import into cell"/>
    <property type="evidence" value="ECO:0007669"/>
    <property type="project" value="TreeGrafter"/>
</dbReference>
<keyword evidence="7 8" id="KW-0472">Membrane</keyword>
<evidence type="ECO:0000256" key="8">
    <source>
        <dbReference type="SAM" id="Phobius"/>
    </source>
</evidence>
<feature type="transmembrane region" description="Helical" evidence="8">
    <location>
        <begin position="21"/>
        <end position="43"/>
    </location>
</feature>
<feature type="transmembrane region" description="Helical" evidence="8">
    <location>
        <begin position="134"/>
        <end position="153"/>
    </location>
</feature>
<dbReference type="OrthoDB" id="9811721at2"/>
<keyword evidence="4" id="KW-1003">Cell membrane</keyword>
<dbReference type="AlphaFoldDB" id="D1CGP7"/>
<dbReference type="Proteomes" id="UP000000323">
    <property type="component" value="Chromosome 2"/>
</dbReference>
<dbReference type="InterPro" id="IPR037294">
    <property type="entry name" value="ABC_BtuC-like"/>
</dbReference>
<dbReference type="KEGG" id="ttr:Tter_2014"/>
<dbReference type="PANTHER" id="PTHR30472">
    <property type="entry name" value="FERRIC ENTEROBACTIN TRANSPORT SYSTEM PERMEASE PROTEIN"/>
    <property type="match status" value="1"/>
</dbReference>
<proteinExistence type="inferred from homology"/>
<keyword evidence="5 8" id="KW-0812">Transmembrane</keyword>
<evidence type="ECO:0000256" key="1">
    <source>
        <dbReference type="ARBA" id="ARBA00004651"/>
    </source>
</evidence>
<dbReference type="SUPFAM" id="SSF81345">
    <property type="entry name" value="ABC transporter involved in vitamin B12 uptake, BtuC"/>
    <property type="match status" value="1"/>
</dbReference>
<keyword evidence="10" id="KW-1185">Reference proteome</keyword>
<evidence type="ECO:0000313" key="10">
    <source>
        <dbReference type="Proteomes" id="UP000000323"/>
    </source>
</evidence>